<gene>
    <name evidence="1" type="ORF">FSB_LOCUS54890</name>
</gene>
<protein>
    <recommendedName>
        <fullName evidence="2">Protein DEFECTIVE IN MERISTEM SILENCING 3</fullName>
    </recommendedName>
</protein>
<reference evidence="1" key="1">
    <citation type="submission" date="2018-02" db="EMBL/GenBank/DDBJ databases">
        <authorList>
            <person name="Cohen D.B."/>
            <person name="Kent A.D."/>
        </authorList>
    </citation>
    <scope>NUCLEOTIDE SEQUENCE</scope>
</reference>
<dbReference type="AlphaFoldDB" id="A0A2N9IR68"/>
<sequence>MGEGGVNCVIAHLSFPKTTQLGFLVSLGRYHSANVAETGNDNGAFHTEEDTMGQILQQENSAAGIFCWLKANHLSQALNLALTRDVLGVVATLARVDDDNLSRLLSEYLELETMLAIVCKTNEGIKALEKYDGEGLVNIRSGLHGLGSSIGRRINGRPFVGGFVADDQQRKLSLPKPKLPNGECPPGFLDYAVNMINLDRRNLSCLTASGHGLRETLFYGLFSRLQIYRTRTEMLDALSCISDGALSLDGGMIKKSGVFALGSREDVQVKFPVTSGKSNVTADYIQTEDMIRTLEWERSKITEDLRREEQLLDYAMANFTNEHD</sequence>
<accession>A0A2N9IR68</accession>
<evidence type="ECO:0008006" key="2">
    <source>
        <dbReference type="Google" id="ProtNLM"/>
    </source>
</evidence>
<dbReference type="PANTHER" id="PTHR33566:SF9">
    <property type="entry name" value="DEFECTIVE IN MERISTEM SILENCING PROTEIN"/>
    <property type="match status" value="1"/>
</dbReference>
<organism evidence="1">
    <name type="scientific">Fagus sylvatica</name>
    <name type="common">Beechnut</name>
    <dbReference type="NCBI Taxonomy" id="28930"/>
    <lineage>
        <taxon>Eukaryota</taxon>
        <taxon>Viridiplantae</taxon>
        <taxon>Streptophyta</taxon>
        <taxon>Embryophyta</taxon>
        <taxon>Tracheophyta</taxon>
        <taxon>Spermatophyta</taxon>
        <taxon>Magnoliopsida</taxon>
        <taxon>eudicotyledons</taxon>
        <taxon>Gunneridae</taxon>
        <taxon>Pentapetalae</taxon>
        <taxon>rosids</taxon>
        <taxon>fabids</taxon>
        <taxon>Fagales</taxon>
        <taxon>Fagaceae</taxon>
        <taxon>Fagus</taxon>
    </lineage>
</organism>
<name>A0A2N9IR68_FAGSY</name>
<proteinExistence type="predicted"/>
<dbReference type="EMBL" id="OIVN01006175">
    <property type="protein sequence ID" value="SPD27008.1"/>
    <property type="molecule type" value="Genomic_DNA"/>
</dbReference>
<evidence type="ECO:0000313" key="1">
    <source>
        <dbReference type="EMBL" id="SPD27008.1"/>
    </source>
</evidence>
<dbReference type="PANTHER" id="PTHR33566">
    <property type="entry name" value="EN/SPM-LIKE TRANSPOSON-RELATED"/>
    <property type="match status" value="1"/>
</dbReference>